<organism evidence="1 2">
    <name type="scientific">Melastoma candidum</name>
    <dbReference type="NCBI Taxonomy" id="119954"/>
    <lineage>
        <taxon>Eukaryota</taxon>
        <taxon>Viridiplantae</taxon>
        <taxon>Streptophyta</taxon>
        <taxon>Embryophyta</taxon>
        <taxon>Tracheophyta</taxon>
        <taxon>Spermatophyta</taxon>
        <taxon>Magnoliopsida</taxon>
        <taxon>eudicotyledons</taxon>
        <taxon>Gunneridae</taxon>
        <taxon>Pentapetalae</taxon>
        <taxon>rosids</taxon>
        <taxon>malvids</taxon>
        <taxon>Myrtales</taxon>
        <taxon>Melastomataceae</taxon>
        <taxon>Melastomatoideae</taxon>
        <taxon>Melastomateae</taxon>
        <taxon>Melastoma</taxon>
    </lineage>
</organism>
<comment type="caution">
    <text evidence="1">The sequence shown here is derived from an EMBL/GenBank/DDBJ whole genome shotgun (WGS) entry which is preliminary data.</text>
</comment>
<reference evidence="2" key="1">
    <citation type="journal article" date="2023" name="Front. Plant Sci.">
        <title>Chromosomal-level genome assembly of Melastoma candidum provides insights into trichome evolution.</title>
        <authorList>
            <person name="Zhong Y."/>
            <person name="Wu W."/>
            <person name="Sun C."/>
            <person name="Zou P."/>
            <person name="Liu Y."/>
            <person name="Dai S."/>
            <person name="Zhou R."/>
        </authorList>
    </citation>
    <scope>NUCLEOTIDE SEQUENCE [LARGE SCALE GENOMIC DNA]</scope>
</reference>
<evidence type="ECO:0000313" key="2">
    <source>
        <dbReference type="Proteomes" id="UP001057402"/>
    </source>
</evidence>
<keyword evidence="2" id="KW-1185">Reference proteome</keyword>
<dbReference type="Proteomes" id="UP001057402">
    <property type="component" value="Chromosome 2"/>
</dbReference>
<name>A0ACB9S5D4_9MYRT</name>
<sequence length="442" mass="48878">MVPRPWPWYGSSGSMAGFGDASTMERLLVHFAAAVEANDATLAQQILWVLNNIAPSDGDSNQRLTCGFLRALILRAMRNGTCKTLAAAVASSHSGSNICLSRETYRFSVVELAAFVDLTPWHRFGFTAANSAIVEAIQGFSAVHVVEIGSTHCMQIPTLIDAIANKFEVPPLVKLTVVVASTADDDISSLPIAFSYEELGSKLVNFAHSRNVNVVFRIITSSYTNAFSSLFEDLRKKKPVQVGTCDGGSIIHQEALVINCQMMLHYMLEDQALELIPPLSILEGAIGFSSPRTRFLNWLRSLDPTIVTLVDEDADLMSNDIVTRLRSAFNYLWIPYDVSDAILPKGSEQRQRYEGHIRRRIENVVACEGVERVERLEGRRKWAERLRGANFRGVGFGDDAVAEVKAMIGEHATGWGMKKEEDDIVLTWKGHNVVFASAWLPC</sequence>
<dbReference type="EMBL" id="CM042881">
    <property type="protein sequence ID" value="KAI4385281.1"/>
    <property type="molecule type" value="Genomic_DNA"/>
</dbReference>
<evidence type="ECO:0000313" key="1">
    <source>
        <dbReference type="EMBL" id="KAI4385281.1"/>
    </source>
</evidence>
<protein>
    <submittedName>
        <fullName evidence="1">Uncharacterized protein</fullName>
    </submittedName>
</protein>
<gene>
    <name evidence="1" type="ORF">MLD38_003326</name>
</gene>
<accession>A0ACB9S5D4</accession>
<proteinExistence type="predicted"/>